<protein>
    <recommendedName>
        <fullName evidence="3">TetR family transcriptional regulator</fullName>
    </recommendedName>
</protein>
<evidence type="ECO:0000313" key="1">
    <source>
        <dbReference type="EMBL" id="TCJ97181.1"/>
    </source>
</evidence>
<keyword evidence="2" id="KW-1185">Reference proteome</keyword>
<reference evidence="1 2" key="1">
    <citation type="submission" date="2019-03" db="EMBL/GenBank/DDBJ databases">
        <title>Genomic Encyclopedia of Type Strains, Phase IV (KMG-IV): sequencing the most valuable type-strain genomes for metagenomic binning, comparative biology and taxonomic classification.</title>
        <authorList>
            <person name="Goeker M."/>
        </authorList>
    </citation>
    <scope>NUCLEOTIDE SEQUENCE [LARGE SCALE GENOMIC DNA]</scope>
    <source>
        <strain evidence="1 2">DSM 44684</strain>
    </source>
</reference>
<sequence>MRAAVKPANPAPRLHQALASAGITDTDQAADLINVVVDGLIIGAFDNGHPWPPRRRQRILATAWSALGVAPREKRP</sequence>
<evidence type="ECO:0008006" key="3">
    <source>
        <dbReference type="Google" id="ProtNLM"/>
    </source>
</evidence>
<name>A0A4R1G0L6_9NOCA</name>
<gene>
    <name evidence="1" type="ORF">DFR71_3217</name>
</gene>
<comment type="caution">
    <text evidence="1">The sequence shown here is derived from an EMBL/GenBank/DDBJ whole genome shotgun (WGS) entry which is preliminary data.</text>
</comment>
<proteinExistence type="predicted"/>
<dbReference type="Proteomes" id="UP000294856">
    <property type="component" value="Unassembled WGS sequence"/>
</dbReference>
<evidence type="ECO:0000313" key="2">
    <source>
        <dbReference type="Proteomes" id="UP000294856"/>
    </source>
</evidence>
<dbReference type="EMBL" id="SMFR01000002">
    <property type="protein sequence ID" value="TCJ97181.1"/>
    <property type="molecule type" value="Genomic_DNA"/>
</dbReference>
<dbReference type="AlphaFoldDB" id="A0A4R1G0L6"/>
<dbReference type="STRING" id="1210063.GCA_001612665_00878"/>
<organism evidence="1 2">
    <name type="scientific">Nocardia alba</name>
    <dbReference type="NCBI Taxonomy" id="225051"/>
    <lineage>
        <taxon>Bacteria</taxon>
        <taxon>Bacillati</taxon>
        <taxon>Actinomycetota</taxon>
        <taxon>Actinomycetes</taxon>
        <taxon>Mycobacteriales</taxon>
        <taxon>Nocardiaceae</taxon>
        <taxon>Nocardia</taxon>
    </lineage>
</organism>
<accession>A0A4R1G0L6</accession>